<gene>
    <name evidence="7" type="ORF">HERILL_LOCUS9147</name>
</gene>
<keyword evidence="5 6" id="KW-0472">Membrane</keyword>
<keyword evidence="3 6" id="KW-0812">Transmembrane</keyword>
<evidence type="ECO:0000256" key="2">
    <source>
        <dbReference type="ARBA" id="ARBA00022475"/>
    </source>
</evidence>
<feature type="transmembrane region" description="Helical" evidence="6">
    <location>
        <begin position="22"/>
        <end position="43"/>
    </location>
</feature>
<evidence type="ECO:0000313" key="7">
    <source>
        <dbReference type="EMBL" id="CAD7086368.1"/>
    </source>
</evidence>
<keyword evidence="8" id="KW-1185">Reference proteome</keyword>
<evidence type="ECO:0000256" key="6">
    <source>
        <dbReference type="SAM" id="Phobius"/>
    </source>
</evidence>
<dbReference type="EMBL" id="LR899011">
    <property type="protein sequence ID" value="CAD7086368.1"/>
    <property type="molecule type" value="Genomic_DNA"/>
</dbReference>
<dbReference type="AlphaFoldDB" id="A0A7R8UTP4"/>
<proteinExistence type="predicted"/>
<evidence type="ECO:0000256" key="5">
    <source>
        <dbReference type="ARBA" id="ARBA00023136"/>
    </source>
</evidence>
<dbReference type="GO" id="GO:0005886">
    <property type="term" value="C:plasma membrane"/>
    <property type="evidence" value="ECO:0007669"/>
    <property type="project" value="UniProtKB-SubCell"/>
</dbReference>
<dbReference type="InterPro" id="IPR013604">
    <property type="entry name" value="7TM_chemorcpt"/>
</dbReference>
<dbReference type="Proteomes" id="UP000594454">
    <property type="component" value="Chromosome 3"/>
</dbReference>
<feature type="transmembrane region" description="Helical" evidence="6">
    <location>
        <begin position="63"/>
        <end position="82"/>
    </location>
</feature>
<dbReference type="InParanoid" id="A0A7R8UTP4"/>
<organism evidence="7 8">
    <name type="scientific">Hermetia illucens</name>
    <name type="common">Black soldier fly</name>
    <dbReference type="NCBI Taxonomy" id="343691"/>
    <lineage>
        <taxon>Eukaryota</taxon>
        <taxon>Metazoa</taxon>
        <taxon>Ecdysozoa</taxon>
        <taxon>Arthropoda</taxon>
        <taxon>Hexapoda</taxon>
        <taxon>Insecta</taxon>
        <taxon>Pterygota</taxon>
        <taxon>Neoptera</taxon>
        <taxon>Endopterygota</taxon>
        <taxon>Diptera</taxon>
        <taxon>Brachycera</taxon>
        <taxon>Stratiomyomorpha</taxon>
        <taxon>Stratiomyidae</taxon>
        <taxon>Hermetiinae</taxon>
        <taxon>Hermetia</taxon>
    </lineage>
</organism>
<evidence type="ECO:0000313" key="8">
    <source>
        <dbReference type="Proteomes" id="UP000594454"/>
    </source>
</evidence>
<name>A0A7R8UTP4_HERIL</name>
<evidence type="ECO:0000256" key="4">
    <source>
        <dbReference type="ARBA" id="ARBA00022989"/>
    </source>
</evidence>
<reference evidence="7 8" key="1">
    <citation type="submission" date="2020-11" db="EMBL/GenBank/DDBJ databases">
        <authorList>
            <person name="Wallbank WR R."/>
            <person name="Pardo Diaz C."/>
            <person name="Kozak K."/>
            <person name="Martin S."/>
            <person name="Jiggins C."/>
            <person name="Moest M."/>
            <person name="Warren A I."/>
            <person name="Generalovic N T."/>
            <person name="Byers J.R.P. K."/>
            <person name="Montejo-Kovacevich G."/>
            <person name="Yen C E."/>
        </authorList>
    </citation>
    <scope>NUCLEOTIDE SEQUENCE [LARGE SCALE GENOMIC DNA]</scope>
</reference>
<evidence type="ECO:0000256" key="3">
    <source>
        <dbReference type="ARBA" id="ARBA00022692"/>
    </source>
</evidence>
<protein>
    <submittedName>
        <fullName evidence="7">Uncharacterized protein</fullName>
    </submittedName>
</protein>
<dbReference type="Pfam" id="PF08395">
    <property type="entry name" value="7tm_7"/>
    <property type="match status" value="1"/>
</dbReference>
<feature type="transmembrane region" description="Helical" evidence="6">
    <location>
        <begin position="138"/>
        <end position="162"/>
    </location>
</feature>
<keyword evidence="2" id="KW-1003">Cell membrane</keyword>
<evidence type="ECO:0000256" key="1">
    <source>
        <dbReference type="ARBA" id="ARBA00004651"/>
    </source>
</evidence>
<sequence length="177" mass="21035">MVLGKHFPHTVESSRENARKDLIFMIKFFGFLTYTALTDFKFISVVHYNPQYMRLWSLVNSSYFPMSMYYFYSILLFDVVHLELKGINKDLKNLICFVEDKKDYKCCDRFDNYVSGRITLVQSKYSVICSMVEDLNQIFGWSWTLSVLSSTIVHYCSIYWFYHGLHRKDNYAGVGKY</sequence>
<comment type="subcellular location">
    <subcellularLocation>
        <location evidence="1">Cell membrane</location>
        <topology evidence="1">Multi-pass membrane protein</topology>
    </subcellularLocation>
</comment>
<accession>A0A7R8UTP4</accession>
<keyword evidence="4 6" id="KW-1133">Transmembrane helix</keyword>
<dbReference type="GO" id="GO:0050909">
    <property type="term" value="P:sensory perception of taste"/>
    <property type="evidence" value="ECO:0007669"/>
    <property type="project" value="InterPro"/>
</dbReference>